<dbReference type="GeneID" id="54286191"/>
<dbReference type="AlphaFoldDB" id="A0A6A5XF27"/>
<dbReference type="Proteomes" id="UP000799778">
    <property type="component" value="Unassembled WGS sequence"/>
</dbReference>
<dbReference type="EMBL" id="ML978073">
    <property type="protein sequence ID" value="KAF2011845.1"/>
    <property type="molecule type" value="Genomic_DNA"/>
</dbReference>
<protein>
    <submittedName>
        <fullName evidence="1">Uncharacterized protein</fullName>
    </submittedName>
</protein>
<keyword evidence="2" id="KW-1185">Reference proteome</keyword>
<organism evidence="1 2">
    <name type="scientific">Aaosphaeria arxii CBS 175.79</name>
    <dbReference type="NCBI Taxonomy" id="1450172"/>
    <lineage>
        <taxon>Eukaryota</taxon>
        <taxon>Fungi</taxon>
        <taxon>Dikarya</taxon>
        <taxon>Ascomycota</taxon>
        <taxon>Pezizomycotina</taxon>
        <taxon>Dothideomycetes</taxon>
        <taxon>Pleosporomycetidae</taxon>
        <taxon>Pleosporales</taxon>
        <taxon>Pleosporales incertae sedis</taxon>
        <taxon>Aaosphaeria</taxon>
    </lineage>
</organism>
<accession>A0A6A5XF27</accession>
<dbReference type="RefSeq" id="XP_033380184.1">
    <property type="nucleotide sequence ID" value="XM_033528794.1"/>
</dbReference>
<proteinExistence type="predicted"/>
<dbReference type="OrthoDB" id="2343925at2759"/>
<name>A0A6A5XF27_9PLEO</name>
<gene>
    <name evidence="1" type="ORF">BU24DRAFT_425672</name>
</gene>
<evidence type="ECO:0000313" key="1">
    <source>
        <dbReference type="EMBL" id="KAF2011845.1"/>
    </source>
</evidence>
<evidence type="ECO:0000313" key="2">
    <source>
        <dbReference type="Proteomes" id="UP000799778"/>
    </source>
</evidence>
<sequence length="62" mass="7037">MYGLERDPSFSANCNVLLALLETEPEIEGCYSAQIEKALTFLLDIFEIGDRDTVHKWDISSK</sequence>
<reference evidence="1" key="1">
    <citation type="journal article" date="2020" name="Stud. Mycol.">
        <title>101 Dothideomycetes genomes: a test case for predicting lifestyles and emergence of pathogens.</title>
        <authorList>
            <person name="Haridas S."/>
            <person name="Albert R."/>
            <person name="Binder M."/>
            <person name="Bloem J."/>
            <person name="Labutti K."/>
            <person name="Salamov A."/>
            <person name="Andreopoulos B."/>
            <person name="Baker S."/>
            <person name="Barry K."/>
            <person name="Bills G."/>
            <person name="Bluhm B."/>
            <person name="Cannon C."/>
            <person name="Castanera R."/>
            <person name="Culley D."/>
            <person name="Daum C."/>
            <person name="Ezra D."/>
            <person name="Gonzalez J."/>
            <person name="Henrissat B."/>
            <person name="Kuo A."/>
            <person name="Liang C."/>
            <person name="Lipzen A."/>
            <person name="Lutzoni F."/>
            <person name="Magnuson J."/>
            <person name="Mondo S."/>
            <person name="Nolan M."/>
            <person name="Ohm R."/>
            <person name="Pangilinan J."/>
            <person name="Park H.-J."/>
            <person name="Ramirez L."/>
            <person name="Alfaro M."/>
            <person name="Sun H."/>
            <person name="Tritt A."/>
            <person name="Yoshinaga Y."/>
            <person name="Zwiers L.-H."/>
            <person name="Turgeon B."/>
            <person name="Goodwin S."/>
            <person name="Spatafora J."/>
            <person name="Crous P."/>
            <person name="Grigoriev I."/>
        </authorList>
    </citation>
    <scope>NUCLEOTIDE SEQUENCE</scope>
    <source>
        <strain evidence="1">CBS 175.79</strain>
    </source>
</reference>